<feature type="compositionally biased region" description="Pro residues" evidence="4">
    <location>
        <begin position="20"/>
        <end position="31"/>
    </location>
</feature>
<comment type="cofactor">
    <cofactor evidence="1">
        <name>pyridoxal 5'-phosphate</name>
        <dbReference type="ChEBI" id="CHEBI:597326"/>
    </cofactor>
</comment>
<gene>
    <name evidence="6" type="ORF">HKD39_08835</name>
</gene>
<reference evidence="6 7" key="1">
    <citation type="submission" date="2020-05" db="EMBL/GenBank/DDBJ databases">
        <title>Nakamurella sp. DB0629 isolated from air conditioner.</title>
        <authorList>
            <person name="Kim D.H."/>
            <person name="Kim D.-U."/>
        </authorList>
    </citation>
    <scope>NUCLEOTIDE SEQUENCE [LARGE SCALE GENOMIC DNA]</scope>
    <source>
        <strain evidence="6 7">DB0629</strain>
    </source>
</reference>
<dbReference type="GO" id="GO:0006520">
    <property type="term" value="P:amino acid metabolic process"/>
    <property type="evidence" value="ECO:0007669"/>
    <property type="project" value="InterPro"/>
</dbReference>
<evidence type="ECO:0000313" key="6">
    <source>
        <dbReference type="EMBL" id="NNG35812.1"/>
    </source>
</evidence>
<dbReference type="AlphaFoldDB" id="A0A849AG53"/>
<dbReference type="CDD" id="cd06502">
    <property type="entry name" value="TA_like"/>
    <property type="match status" value="1"/>
</dbReference>
<keyword evidence="3" id="KW-0663">Pyridoxal phosphate</keyword>
<accession>A0A849AG53</accession>
<feature type="region of interest" description="Disordered" evidence="4">
    <location>
        <begin position="1"/>
        <end position="34"/>
    </location>
</feature>
<evidence type="ECO:0000259" key="5">
    <source>
        <dbReference type="Pfam" id="PF01212"/>
    </source>
</evidence>
<dbReference type="RefSeq" id="WP_171199511.1">
    <property type="nucleotide sequence ID" value="NZ_JABEND010000004.1"/>
</dbReference>
<evidence type="ECO:0000256" key="2">
    <source>
        <dbReference type="ARBA" id="ARBA00006966"/>
    </source>
</evidence>
<proteinExistence type="inferred from homology"/>
<feature type="compositionally biased region" description="Low complexity" evidence="4">
    <location>
        <begin position="1"/>
        <end position="19"/>
    </location>
</feature>
<keyword evidence="7" id="KW-1185">Reference proteome</keyword>
<dbReference type="Gene3D" id="3.40.640.10">
    <property type="entry name" value="Type I PLP-dependent aspartate aminotransferase-like (Major domain)"/>
    <property type="match status" value="1"/>
</dbReference>
<dbReference type="InterPro" id="IPR001597">
    <property type="entry name" value="ArAA_b-elim_lyase/Thr_aldolase"/>
</dbReference>
<evidence type="ECO:0000256" key="1">
    <source>
        <dbReference type="ARBA" id="ARBA00001933"/>
    </source>
</evidence>
<dbReference type="PANTHER" id="PTHR48097">
    <property type="entry name" value="L-THREONINE ALDOLASE-RELATED"/>
    <property type="match status" value="1"/>
</dbReference>
<dbReference type="InterPro" id="IPR015422">
    <property type="entry name" value="PyrdxlP-dep_Trfase_small"/>
</dbReference>
<name>A0A849AG53_9ACTN</name>
<feature type="domain" description="Aromatic amino acid beta-eliminating lyase/threonine aldolase" evidence="5">
    <location>
        <begin position="39"/>
        <end position="336"/>
    </location>
</feature>
<dbReference type="PANTHER" id="PTHR48097:SF5">
    <property type="entry name" value="LOW SPECIFICITY L-THREONINE ALDOLASE"/>
    <property type="match status" value="1"/>
</dbReference>
<evidence type="ECO:0000256" key="3">
    <source>
        <dbReference type="ARBA" id="ARBA00022898"/>
    </source>
</evidence>
<comment type="similarity">
    <text evidence="2">Belongs to the threonine aldolase family.</text>
</comment>
<dbReference type="Proteomes" id="UP000562984">
    <property type="component" value="Unassembled WGS sequence"/>
</dbReference>
<sequence>MPAPSSSAPDVAAASSQPQSPRPQSPQPQPLHDPAARAFASDNYAGVHPEVMAALAAANGGHQISYGEDVYTEHLQQVLAEHFGAGTVGFPVFNGTGANVLSLQALSPRWGAVVCAETAHIHTDENGAPERVGGLKLLTVPTPDGKLTPELIDRQAWGFGDEHRAQPLVVSITQTTELGTCYQPEEIAAIADHAHRLGMKVHLDGSRLANAAATLDRPLRDITTDAGVDVISLGGTKNGALGVEAVVLLADTDGRRRAGADAADALRYLRKQDMQLNSKMRFASAQLIALLEGDLYLRSARHANAMAQRLAAGAKAIDGVRITQPVQANGVFAVLDKAAAERLRADFRFYDWNPATGEVRWMCSWDTTEADVDAFLDALRRAVAAG</sequence>
<comment type="caution">
    <text evidence="6">The sequence shown here is derived from an EMBL/GenBank/DDBJ whole genome shotgun (WGS) entry which is preliminary data.</text>
</comment>
<evidence type="ECO:0000256" key="4">
    <source>
        <dbReference type="SAM" id="MobiDB-lite"/>
    </source>
</evidence>
<dbReference type="GO" id="GO:0016829">
    <property type="term" value="F:lyase activity"/>
    <property type="evidence" value="ECO:0007669"/>
    <property type="project" value="InterPro"/>
</dbReference>
<dbReference type="Pfam" id="PF01212">
    <property type="entry name" value="Beta_elim_lyase"/>
    <property type="match status" value="1"/>
</dbReference>
<protein>
    <submittedName>
        <fullName evidence="6">Low specificity L-threonine aldolase</fullName>
    </submittedName>
</protein>
<evidence type="ECO:0000313" key="7">
    <source>
        <dbReference type="Proteomes" id="UP000562984"/>
    </source>
</evidence>
<dbReference type="InterPro" id="IPR015421">
    <property type="entry name" value="PyrdxlP-dep_Trfase_major"/>
</dbReference>
<dbReference type="Gene3D" id="3.90.1150.10">
    <property type="entry name" value="Aspartate Aminotransferase, domain 1"/>
    <property type="match status" value="1"/>
</dbReference>
<dbReference type="InterPro" id="IPR015424">
    <property type="entry name" value="PyrdxlP-dep_Trfase"/>
</dbReference>
<dbReference type="SUPFAM" id="SSF53383">
    <property type="entry name" value="PLP-dependent transferases"/>
    <property type="match status" value="1"/>
</dbReference>
<organism evidence="6 7">
    <name type="scientific">Nakamurella aerolata</name>
    <dbReference type="NCBI Taxonomy" id="1656892"/>
    <lineage>
        <taxon>Bacteria</taxon>
        <taxon>Bacillati</taxon>
        <taxon>Actinomycetota</taxon>
        <taxon>Actinomycetes</taxon>
        <taxon>Nakamurellales</taxon>
        <taxon>Nakamurellaceae</taxon>
        <taxon>Nakamurella</taxon>
    </lineage>
</organism>
<dbReference type="EMBL" id="JABEND010000004">
    <property type="protein sequence ID" value="NNG35812.1"/>
    <property type="molecule type" value="Genomic_DNA"/>
</dbReference>